<evidence type="ECO:0000313" key="3">
    <source>
        <dbReference type="Proteomes" id="UP001162480"/>
    </source>
</evidence>
<proteinExistence type="predicted"/>
<accession>A0AA36BKF2</accession>
<name>A0AA36BKF2_OCTVU</name>
<dbReference type="AlphaFoldDB" id="A0AA36BKF2"/>
<protein>
    <submittedName>
        <fullName evidence="2">Uncharacterized protein</fullName>
    </submittedName>
</protein>
<reference evidence="2" key="1">
    <citation type="submission" date="2023-08" db="EMBL/GenBank/DDBJ databases">
        <authorList>
            <person name="Alioto T."/>
            <person name="Alioto T."/>
            <person name="Gomez Garrido J."/>
        </authorList>
    </citation>
    <scope>NUCLEOTIDE SEQUENCE</scope>
</reference>
<evidence type="ECO:0000256" key="1">
    <source>
        <dbReference type="SAM" id="MobiDB-lite"/>
    </source>
</evidence>
<evidence type="ECO:0000313" key="2">
    <source>
        <dbReference type="EMBL" id="CAI9735101.1"/>
    </source>
</evidence>
<dbReference type="Proteomes" id="UP001162480">
    <property type="component" value="Chromosome 17"/>
</dbReference>
<keyword evidence="3" id="KW-1185">Reference proteome</keyword>
<sequence length="96" mass="11275">MSPPSGRIRMNYTHVPDKNYNRNCEDILHINVCNSYRKDENMSNNWEDPWKGYLRLNEYLDGLMLPESQCGSRAGRGTVDMISSQRQLQEKAREHN</sequence>
<gene>
    <name evidence="2" type="ORF">OCTVUL_1B000430</name>
</gene>
<organism evidence="2 3">
    <name type="scientific">Octopus vulgaris</name>
    <name type="common">Common octopus</name>
    <dbReference type="NCBI Taxonomy" id="6645"/>
    <lineage>
        <taxon>Eukaryota</taxon>
        <taxon>Metazoa</taxon>
        <taxon>Spiralia</taxon>
        <taxon>Lophotrochozoa</taxon>
        <taxon>Mollusca</taxon>
        <taxon>Cephalopoda</taxon>
        <taxon>Coleoidea</taxon>
        <taxon>Octopodiformes</taxon>
        <taxon>Octopoda</taxon>
        <taxon>Incirrata</taxon>
        <taxon>Octopodidae</taxon>
        <taxon>Octopus</taxon>
    </lineage>
</organism>
<feature type="region of interest" description="Disordered" evidence="1">
    <location>
        <begin position="72"/>
        <end position="96"/>
    </location>
</feature>
<dbReference type="EMBL" id="OX597830">
    <property type="protein sequence ID" value="CAI9735101.1"/>
    <property type="molecule type" value="Genomic_DNA"/>
</dbReference>